<name>A0A1G6IGR3_9BACT</name>
<keyword evidence="4 7" id="KW-0808">Transferase</keyword>
<dbReference type="Gene3D" id="3.90.1150.10">
    <property type="entry name" value="Aspartate Aminotransferase, domain 1"/>
    <property type="match status" value="1"/>
</dbReference>
<evidence type="ECO:0000313" key="7">
    <source>
        <dbReference type="EMBL" id="SDC05752.1"/>
    </source>
</evidence>
<keyword evidence="3 7" id="KW-0032">Aminotransferase</keyword>
<protein>
    <submittedName>
        <fullName evidence="7">L-aspartate aminotransferase apoenzyme</fullName>
    </submittedName>
</protein>
<dbReference type="InterPro" id="IPR015422">
    <property type="entry name" value="PyrdxlP-dep_Trfase_small"/>
</dbReference>
<dbReference type="InterPro" id="IPR050596">
    <property type="entry name" value="AspAT/PAT-like"/>
</dbReference>
<dbReference type="PANTHER" id="PTHR46383:SF1">
    <property type="entry name" value="ASPARTATE AMINOTRANSFERASE"/>
    <property type="match status" value="1"/>
</dbReference>
<evidence type="ECO:0000256" key="3">
    <source>
        <dbReference type="ARBA" id="ARBA00022576"/>
    </source>
</evidence>
<evidence type="ECO:0000256" key="1">
    <source>
        <dbReference type="ARBA" id="ARBA00001933"/>
    </source>
</evidence>
<dbReference type="InterPro" id="IPR015424">
    <property type="entry name" value="PyrdxlP-dep_Trfase"/>
</dbReference>
<keyword evidence="8" id="KW-1185">Reference proteome</keyword>
<feature type="domain" description="Aminotransferase class I/classII large" evidence="6">
    <location>
        <begin position="31"/>
        <end position="374"/>
    </location>
</feature>
<dbReference type="Pfam" id="PF00155">
    <property type="entry name" value="Aminotran_1_2"/>
    <property type="match status" value="1"/>
</dbReference>
<dbReference type="InterPro" id="IPR004839">
    <property type="entry name" value="Aminotransferase_I/II_large"/>
</dbReference>
<dbReference type="FunFam" id="3.40.640.10:FF:000033">
    <property type="entry name" value="Aspartate aminotransferase"/>
    <property type="match status" value="1"/>
</dbReference>
<accession>A0A1G6IGR3</accession>
<dbReference type="Gene3D" id="3.40.640.10">
    <property type="entry name" value="Type I PLP-dependent aspartate aminotransferase-like (Major domain)"/>
    <property type="match status" value="1"/>
</dbReference>
<dbReference type="GO" id="GO:0006520">
    <property type="term" value="P:amino acid metabolic process"/>
    <property type="evidence" value="ECO:0007669"/>
    <property type="project" value="InterPro"/>
</dbReference>
<dbReference type="EMBL" id="FMYV01000001">
    <property type="protein sequence ID" value="SDC05752.1"/>
    <property type="molecule type" value="Genomic_DNA"/>
</dbReference>
<dbReference type="NCBIfam" id="NF041091">
    <property type="entry name" value="asp_aminotase_Arch"/>
    <property type="match status" value="1"/>
</dbReference>
<evidence type="ECO:0000256" key="5">
    <source>
        <dbReference type="ARBA" id="ARBA00022898"/>
    </source>
</evidence>
<evidence type="ECO:0000259" key="6">
    <source>
        <dbReference type="Pfam" id="PF00155"/>
    </source>
</evidence>
<comment type="cofactor">
    <cofactor evidence="1">
        <name>pyridoxal 5'-phosphate</name>
        <dbReference type="ChEBI" id="CHEBI:597326"/>
    </cofactor>
</comment>
<dbReference type="GO" id="GO:0008483">
    <property type="term" value="F:transaminase activity"/>
    <property type="evidence" value="ECO:0007669"/>
    <property type="project" value="UniProtKB-KW"/>
</dbReference>
<dbReference type="AlphaFoldDB" id="A0A1G6IGR3"/>
<dbReference type="STRING" id="28234.SAMN04488588_0374"/>
<evidence type="ECO:0000313" key="8">
    <source>
        <dbReference type="Proteomes" id="UP000199322"/>
    </source>
</evidence>
<dbReference type="SUPFAM" id="SSF53383">
    <property type="entry name" value="PLP-dependent transferases"/>
    <property type="match status" value="1"/>
</dbReference>
<sequence>MNLSEKIKSVEQSITLALNAKAIELEKKGEDIIKLTAGEPDFNTPKPIVEAAYEALKAGKTKYTASSGIIELRDKIAKYISKRTNNNYNSDNVVVTNGGKQALFNVLMAITNPGDEILVLDPSWVSYEAQIIMTGGTPVHIPLDFENGFQPDKKKIKRYITPKTKAILINSPNNPTGMVYSKDALQDIADIAKEHEIFVISDEVYELLVYEGTHYSISSFEGMKERTIIINAFSKTWAMTGWRIGYVVGPNEIISQVGKIQSHSTSNVNTPTQYAALKAFDVDVYPMFQEFKKRRDYVAKRLEKMNLKFILPNGAFYFFISVDEFGYSDKEFSEKLLSEVGLAVVPGSGFYKKGFIRISFATSQENLENALDRLEKFVMNFRG</sequence>
<evidence type="ECO:0000256" key="2">
    <source>
        <dbReference type="ARBA" id="ARBA00007441"/>
    </source>
</evidence>
<dbReference type="RefSeq" id="WP_091402288.1">
    <property type="nucleotide sequence ID" value="NZ_FMYV01000001.1"/>
</dbReference>
<dbReference type="GO" id="GO:0030170">
    <property type="term" value="F:pyridoxal phosphate binding"/>
    <property type="evidence" value="ECO:0007669"/>
    <property type="project" value="InterPro"/>
</dbReference>
<keyword evidence="5" id="KW-0663">Pyridoxal phosphate</keyword>
<gene>
    <name evidence="7" type="ORF">SAMN04488588_0374</name>
</gene>
<dbReference type="CDD" id="cd00609">
    <property type="entry name" value="AAT_like"/>
    <property type="match status" value="1"/>
</dbReference>
<dbReference type="PANTHER" id="PTHR46383">
    <property type="entry name" value="ASPARTATE AMINOTRANSFERASE"/>
    <property type="match status" value="1"/>
</dbReference>
<proteinExistence type="inferred from homology"/>
<comment type="similarity">
    <text evidence="2">Belongs to the class-I pyridoxal-phosphate-dependent aminotransferase family.</text>
</comment>
<dbReference type="Proteomes" id="UP000199322">
    <property type="component" value="Unassembled WGS sequence"/>
</dbReference>
<reference evidence="7 8" key="1">
    <citation type="submission" date="2016-10" db="EMBL/GenBank/DDBJ databases">
        <authorList>
            <person name="de Groot N.N."/>
        </authorList>
    </citation>
    <scope>NUCLEOTIDE SEQUENCE [LARGE SCALE GENOMIC DNA]</scope>
    <source>
        <strain evidence="7 8">WG14</strain>
    </source>
</reference>
<evidence type="ECO:0000256" key="4">
    <source>
        <dbReference type="ARBA" id="ARBA00022679"/>
    </source>
</evidence>
<dbReference type="InterPro" id="IPR015421">
    <property type="entry name" value="PyrdxlP-dep_Trfase_major"/>
</dbReference>
<organism evidence="7 8">
    <name type="scientific">Geotoga petraea</name>
    <dbReference type="NCBI Taxonomy" id="28234"/>
    <lineage>
        <taxon>Bacteria</taxon>
        <taxon>Thermotogati</taxon>
        <taxon>Thermotogota</taxon>
        <taxon>Thermotogae</taxon>
        <taxon>Petrotogales</taxon>
        <taxon>Petrotogaceae</taxon>
        <taxon>Geotoga</taxon>
    </lineage>
</organism>